<dbReference type="InterPro" id="IPR006116">
    <property type="entry name" value="NT_2-5OAS_ClassI-CCAase"/>
</dbReference>
<keyword evidence="3" id="KW-1185">Reference proteome</keyword>
<comment type="caution">
    <text evidence="2">The sequence shown here is derived from an EMBL/GenBank/DDBJ whole genome shotgun (WGS) entry which is preliminary data.</text>
</comment>
<dbReference type="Pfam" id="PF18144">
    <property type="entry name" value="SMODS"/>
    <property type="match status" value="1"/>
</dbReference>
<dbReference type="CDD" id="cd05400">
    <property type="entry name" value="NT_2-5OAS_ClassI-CCAase"/>
    <property type="match status" value="1"/>
</dbReference>
<protein>
    <submittedName>
        <fullName evidence="2">Nucleotidyltransferase</fullName>
    </submittedName>
</protein>
<gene>
    <name evidence="2" type="ORF">ACFOM8_20600</name>
</gene>
<evidence type="ECO:0000313" key="2">
    <source>
        <dbReference type="EMBL" id="MFC3631827.1"/>
    </source>
</evidence>
<accession>A0ABV7U9K4</accession>
<dbReference type="Proteomes" id="UP001595539">
    <property type="component" value="Unassembled WGS sequence"/>
</dbReference>
<organism evidence="2 3">
    <name type="scientific">Paracoccus angustae</name>
    <dbReference type="NCBI Taxonomy" id="1671480"/>
    <lineage>
        <taxon>Bacteria</taxon>
        <taxon>Pseudomonadati</taxon>
        <taxon>Pseudomonadota</taxon>
        <taxon>Alphaproteobacteria</taxon>
        <taxon>Rhodobacterales</taxon>
        <taxon>Paracoccaceae</taxon>
        <taxon>Paracoccus</taxon>
    </lineage>
</organism>
<reference evidence="3" key="1">
    <citation type="journal article" date="2019" name="Int. J. Syst. Evol. Microbiol.">
        <title>The Global Catalogue of Microorganisms (GCM) 10K type strain sequencing project: providing services to taxonomists for standard genome sequencing and annotation.</title>
        <authorList>
            <consortium name="The Broad Institute Genomics Platform"/>
            <consortium name="The Broad Institute Genome Sequencing Center for Infectious Disease"/>
            <person name="Wu L."/>
            <person name="Ma J."/>
        </authorList>
    </citation>
    <scope>NUCLEOTIDE SEQUENCE [LARGE SCALE GENOMIC DNA]</scope>
    <source>
        <strain evidence="3">KCTC 42473</strain>
    </source>
</reference>
<keyword evidence="1" id="KW-0051">Antiviral defense</keyword>
<evidence type="ECO:0000256" key="1">
    <source>
        <dbReference type="ARBA" id="ARBA00023118"/>
    </source>
</evidence>
<name>A0ABV7U9K4_9RHOB</name>
<dbReference type="EMBL" id="JBHRXY010000046">
    <property type="protein sequence ID" value="MFC3631827.1"/>
    <property type="molecule type" value="Genomic_DNA"/>
</dbReference>
<proteinExistence type="predicted"/>
<dbReference type="RefSeq" id="WP_377764223.1">
    <property type="nucleotide sequence ID" value="NZ_JBHRXY010000046.1"/>
</dbReference>
<evidence type="ECO:0000313" key="3">
    <source>
        <dbReference type="Proteomes" id="UP001595539"/>
    </source>
</evidence>
<sequence>MNAFTAPITPQAERHLEALAEELEISSSRYEAAERSYTSLGEWLHRPTSTVLTYDPQVYVQGSFRLGTAIKPISEAEDYDVDSICEFRNLGKFSLTQQELKTKLGVEIKAYAKAQGMNKPVEEGRRCWKLQYADGAQFHMDIVPALPNEGSMRLLLEQKQLDTSWANTAIAITDNQHTSYEIITEDWPRSNPKGYAQWFRAKVVEVRTRGLFENRAKAEVEAMPTYKIKTPLQSAIMILKRHRDLMFADRYNERPISIIITTLAAHAYKGEETIGKALVSILNGMENHIRYDAQGNALIANPTDPLENFADKWPLHPERRDAFFEWLRAAQNSFLEAAMHSDRRKITDAVARGAGRVIAERAGDKAFGVAAPTVLTSGLVSSAAQAKESAVRLEGGGRNA</sequence>